<sequence>MELSAADSACFPGLRDAFFQAYDAMLGSYSDKSLPRVQDTDGGRRRRQSETQTVNGQEEDR</sequence>
<dbReference type="Proteomes" id="UP001259832">
    <property type="component" value="Unassembled WGS sequence"/>
</dbReference>
<feature type="compositionally biased region" description="Polar residues" evidence="1">
    <location>
        <begin position="50"/>
        <end position="61"/>
    </location>
</feature>
<evidence type="ECO:0000313" key="2">
    <source>
        <dbReference type="EMBL" id="KAK1941189.1"/>
    </source>
</evidence>
<protein>
    <submittedName>
        <fullName evidence="2">Uncharacterized protein</fullName>
    </submittedName>
</protein>
<evidence type="ECO:0000313" key="3">
    <source>
        <dbReference type="Proteomes" id="UP001259832"/>
    </source>
</evidence>
<keyword evidence="3" id="KW-1185">Reference proteome</keyword>
<feature type="region of interest" description="Disordered" evidence="1">
    <location>
        <begin position="31"/>
        <end position="61"/>
    </location>
</feature>
<accession>A0AAD9GLW0</accession>
<evidence type="ECO:0000256" key="1">
    <source>
        <dbReference type="SAM" id="MobiDB-lite"/>
    </source>
</evidence>
<organism evidence="2 3">
    <name type="scientific">Phytophthora citrophthora</name>
    <dbReference type="NCBI Taxonomy" id="4793"/>
    <lineage>
        <taxon>Eukaryota</taxon>
        <taxon>Sar</taxon>
        <taxon>Stramenopiles</taxon>
        <taxon>Oomycota</taxon>
        <taxon>Peronosporomycetes</taxon>
        <taxon>Peronosporales</taxon>
        <taxon>Peronosporaceae</taxon>
        <taxon>Phytophthora</taxon>
    </lineage>
</organism>
<dbReference type="EMBL" id="JASMQC010000012">
    <property type="protein sequence ID" value="KAK1941189.1"/>
    <property type="molecule type" value="Genomic_DNA"/>
</dbReference>
<comment type="caution">
    <text evidence="2">The sequence shown here is derived from an EMBL/GenBank/DDBJ whole genome shotgun (WGS) entry which is preliminary data.</text>
</comment>
<name>A0AAD9GLW0_9STRA</name>
<reference evidence="2" key="1">
    <citation type="submission" date="2023-08" db="EMBL/GenBank/DDBJ databases">
        <title>Reference Genome Resource for the Citrus Pathogen Phytophthora citrophthora.</title>
        <authorList>
            <person name="Moller H."/>
            <person name="Coetzee B."/>
            <person name="Rose L.J."/>
            <person name="Van Niekerk J.M."/>
        </authorList>
    </citation>
    <scope>NUCLEOTIDE SEQUENCE</scope>
    <source>
        <strain evidence="2">STE-U-9442</strain>
    </source>
</reference>
<dbReference type="AlphaFoldDB" id="A0AAD9GLW0"/>
<proteinExistence type="predicted"/>
<gene>
    <name evidence="2" type="ORF">P3T76_007055</name>
</gene>